<keyword evidence="3" id="KW-1185">Reference proteome</keyword>
<dbReference type="AlphaFoldDB" id="A0A847R4B8"/>
<dbReference type="GO" id="GO:0018579">
    <property type="term" value="F:protocatechuate 4,5-dioxygenase activity"/>
    <property type="evidence" value="ECO:0007669"/>
    <property type="project" value="UniProtKB-EC"/>
</dbReference>
<comment type="caution">
    <text evidence="2">The sequence shown here is derived from an EMBL/GenBank/DDBJ whole genome shotgun (WGS) entry which is preliminary data.</text>
</comment>
<organism evidence="2 3">
    <name type="scientific">Marinomonas profundi</name>
    <dbReference type="NCBI Taxonomy" id="2726122"/>
    <lineage>
        <taxon>Bacteria</taxon>
        <taxon>Pseudomonadati</taxon>
        <taxon>Pseudomonadota</taxon>
        <taxon>Gammaproteobacteria</taxon>
        <taxon>Oceanospirillales</taxon>
        <taxon>Oceanospirillaceae</taxon>
        <taxon>Marinomonas</taxon>
    </lineage>
</organism>
<keyword evidence="2" id="KW-0560">Oxidoreductase</keyword>
<sequence length="135" mass="15233">MKNNNKPYSNIPGTTVFDGDMARIGFHLNQFCMSLMQASNRDAFKQDERAYLDKWPMTEAQKKAVLARDFTQLIALGGNIYYLVKISSNDGLSVAAAVSTMTNLSVEDYMEMMRCGGRSSEGNRYVMDNHPEEKQ</sequence>
<accession>A0A847R4B8</accession>
<evidence type="ECO:0000259" key="1">
    <source>
        <dbReference type="Pfam" id="PF07746"/>
    </source>
</evidence>
<evidence type="ECO:0000313" key="3">
    <source>
        <dbReference type="Proteomes" id="UP000586067"/>
    </source>
</evidence>
<keyword evidence="2" id="KW-0223">Dioxygenase</keyword>
<dbReference type="Pfam" id="PF07746">
    <property type="entry name" value="LigA"/>
    <property type="match status" value="1"/>
</dbReference>
<dbReference type="NCBIfam" id="NF009917">
    <property type="entry name" value="PRK13377.1"/>
    <property type="match status" value="1"/>
</dbReference>
<reference evidence="2 3" key="1">
    <citation type="submission" date="2020-04" db="EMBL/GenBank/DDBJ databases">
        <title>Marinomonas sp. M1K-6 isolated from the deep seawater of the Mariana Trench.</title>
        <authorList>
            <person name="Li Y."/>
        </authorList>
    </citation>
    <scope>NUCLEOTIDE SEQUENCE [LARGE SCALE GENOMIC DNA]</scope>
    <source>
        <strain evidence="2 3">M1K-6</strain>
    </source>
</reference>
<dbReference type="InterPro" id="IPR011986">
    <property type="entry name" value="Xdiol_dOase_LigA"/>
</dbReference>
<dbReference type="NCBIfam" id="TIGR02792">
    <property type="entry name" value="PCA_ligA"/>
    <property type="match status" value="1"/>
</dbReference>
<dbReference type="InterPro" id="IPR036622">
    <property type="entry name" value="LigA_sf"/>
</dbReference>
<dbReference type="EC" id="1.13.11.8" evidence="2"/>
<dbReference type="Gene3D" id="1.10.700.10">
    <property type="entry name" value="Dioxygenase LigAB, LigA subunit"/>
    <property type="match status" value="1"/>
</dbReference>
<protein>
    <submittedName>
        <fullName evidence="2">Protocatechuate 4,5-dioxygenase subunit alpha</fullName>
        <ecNumber evidence="2">1.13.11.8</ecNumber>
    </submittedName>
</protein>
<name>A0A847R4B8_9GAMM</name>
<proteinExistence type="predicted"/>
<dbReference type="EMBL" id="JABAEK010000005">
    <property type="protein sequence ID" value="NLQ17303.1"/>
    <property type="molecule type" value="Genomic_DNA"/>
</dbReference>
<evidence type="ECO:0000313" key="2">
    <source>
        <dbReference type="EMBL" id="NLQ17303.1"/>
    </source>
</evidence>
<dbReference type="InterPro" id="IPR014159">
    <property type="entry name" value="PCA_LigA"/>
</dbReference>
<dbReference type="CDD" id="cd07924">
    <property type="entry name" value="PCA_45_Doxase_A"/>
    <property type="match status" value="1"/>
</dbReference>
<dbReference type="RefSeq" id="WP_168824037.1">
    <property type="nucleotide sequence ID" value="NZ_CP073013.1"/>
</dbReference>
<dbReference type="Proteomes" id="UP000586067">
    <property type="component" value="Unassembled WGS sequence"/>
</dbReference>
<dbReference type="SUPFAM" id="SSF48076">
    <property type="entry name" value="LigA subunit of an aromatic-ring-opening dioxygenase LigAB"/>
    <property type="match status" value="1"/>
</dbReference>
<gene>
    <name evidence="2" type="primary">ligA</name>
    <name evidence="2" type="ORF">HGG82_06645</name>
</gene>
<feature type="domain" description="Extradiol ring-cleavage dioxygenase LigAB LigA subunit" evidence="1">
    <location>
        <begin position="28"/>
        <end position="114"/>
    </location>
</feature>